<protein>
    <submittedName>
        <fullName evidence="1">Uncharacterized protein</fullName>
    </submittedName>
</protein>
<dbReference type="EMBL" id="JABMCB010000149">
    <property type="protein sequence ID" value="NUU74542.1"/>
    <property type="molecule type" value="Genomic_DNA"/>
</dbReference>
<gene>
    <name evidence="1" type="ORF">HP552_04645</name>
</gene>
<proteinExistence type="predicted"/>
<dbReference type="RefSeq" id="WP_175394445.1">
    <property type="nucleotide sequence ID" value="NZ_JABMCB010000149.1"/>
</dbReference>
<evidence type="ECO:0000313" key="1">
    <source>
        <dbReference type="EMBL" id="NUU74542.1"/>
    </source>
</evidence>
<reference evidence="1 2" key="1">
    <citation type="submission" date="2020-05" db="EMBL/GenBank/DDBJ databases">
        <title>Genome Sequencing of Type Strains.</title>
        <authorList>
            <person name="Lemaire J.F."/>
            <person name="Inderbitzin P."/>
            <person name="Gregorio O.A."/>
            <person name="Collins S.B."/>
            <person name="Wespe N."/>
            <person name="Knight-Connoni V."/>
        </authorList>
    </citation>
    <scope>NUCLEOTIDE SEQUENCE [LARGE SCALE GENOMIC DNA]</scope>
    <source>
        <strain evidence="1 2">LMG 21957</strain>
    </source>
</reference>
<accession>A0A7Y6ES43</accession>
<name>A0A7Y6ES43_9BACL</name>
<sequence>MAILSSGPIENNLVAGTRPVQQITIILTNRDAANSATVLIQGYSLLGVRMLYVLEEISLAPEVFITKNYAANTNEYEFVFTTSGPAEGLVEISMWGQDGTGNLVNAQRIVADEQLDN</sequence>
<organism evidence="1 2">
    <name type="scientific">Paenibacillus xylanilyticus</name>
    <dbReference type="NCBI Taxonomy" id="248903"/>
    <lineage>
        <taxon>Bacteria</taxon>
        <taxon>Bacillati</taxon>
        <taxon>Bacillota</taxon>
        <taxon>Bacilli</taxon>
        <taxon>Bacillales</taxon>
        <taxon>Paenibacillaceae</taxon>
        <taxon>Paenibacillus</taxon>
    </lineage>
</organism>
<dbReference type="AlphaFoldDB" id="A0A7Y6ES43"/>
<keyword evidence="2" id="KW-1185">Reference proteome</keyword>
<evidence type="ECO:0000313" key="2">
    <source>
        <dbReference type="Proteomes" id="UP000526125"/>
    </source>
</evidence>
<comment type="caution">
    <text evidence="1">The sequence shown here is derived from an EMBL/GenBank/DDBJ whole genome shotgun (WGS) entry which is preliminary data.</text>
</comment>
<dbReference type="Proteomes" id="UP000526125">
    <property type="component" value="Unassembled WGS sequence"/>
</dbReference>